<dbReference type="NCBIfam" id="TIGR04414">
    <property type="entry name" value="hepto_Aah_TibC"/>
    <property type="match status" value="1"/>
</dbReference>
<dbReference type="InterPro" id="IPR002201">
    <property type="entry name" value="Glyco_trans_9"/>
</dbReference>
<comment type="caution">
    <text evidence="2">The sequence shown here is derived from an EMBL/GenBank/DDBJ whole genome shotgun (WGS) entry which is preliminary data.</text>
</comment>
<evidence type="ECO:0000313" key="3">
    <source>
        <dbReference type="Proteomes" id="UP001516351"/>
    </source>
</evidence>
<dbReference type="SUPFAM" id="SSF53756">
    <property type="entry name" value="UDP-Glycosyltransferase/glycogen phosphorylase"/>
    <property type="match status" value="1"/>
</dbReference>
<dbReference type="EMBL" id="JABXXV010000005">
    <property type="protein sequence ID" value="NVN47126.1"/>
    <property type="molecule type" value="Genomic_DNA"/>
</dbReference>
<dbReference type="Proteomes" id="UP001516351">
    <property type="component" value="Unassembled WGS sequence"/>
</dbReference>
<sequence>MGTDEQIIDREVESKPPSHSCYLPPSTVPTIAHSSGIRFDFNAGARVSLPARGMGEWCLTLSDLDSGNIIFRHCSSGSFITSTKRYFNRFHILVEEVDETGARSEVLSHAYDCAGKIVVIQMPVSTLGDALAWFPYAARFGEIHGATVVCIMDASLIALLADNYPEIRFLTLEEARDCVIMDDAYASYSLGLFFDDPEFLNQPTDFRQVGLHKTAAYILGVTPEEIRPVVSAAEMDTPPIDEPYICIATQASTQCKYWNNPEGWLSLVSWALAQGYRVICIDKSPFYGAGIMWNRIPHGAEDQTGDRPLSERVRWLRHASAFVGLSSGLSWLAWASGTPVVMISGFTHPTNEFETEFRVINWHACNSCWNDATEKFDHHDFLWCPRHKNTERQFECTRLITPGHVIKVLNAALHLKNKNTKQK</sequence>
<dbReference type="InterPro" id="IPR049327">
    <property type="entry name" value="TibC/BAHTCr-like_N"/>
</dbReference>
<proteinExistence type="predicted"/>
<name>A0ABX2P5B8_9PROT</name>
<feature type="domain" description="Autotransproter heptosyltransferase TibC/BAHTCr-like N-terminal" evidence="1">
    <location>
        <begin position="35"/>
        <end position="94"/>
    </location>
</feature>
<organism evidence="2 3">
    <name type="scientific">Asaia spathodeae</name>
    <dbReference type="NCBI Taxonomy" id="657016"/>
    <lineage>
        <taxon>Bacteria</taxon>
        <taxon>Pseudomonadati</taxon>
        <taxon>Pseudomonadota</taxon>
        <taxon>Alphaproteobacteria</taxon>
        <taxon>Acetobacterales</taxon>
        <taxon>Acetobacteraceae</taxon>
        <taxon>Asaia</taxon>
    </lineage>
</organism>
<evidence type="ECO:0000313" key="2">
    <source>
        <dbReference type="EMBL" id="NVN47126.1"/>
    </source>
</evidence>
<dbReference type="Gene3D" id="3.40.50.2000">
    <property type="entry name" value="Glycogen Phosphorylase B"/>
    <property type="match status" value="1"/>
</dbReference>
<evidence type="ECO:0000259" key="1">
    <source>
        <dbReference type="Pfam" id="PF21129"/>
    </source>
</evidence>
<dbReference type="InterPro" id="IPR030929">
    <property type="entry name" value="Aah/TibC-like"/>
</dbReference>
<reference evidence="2 3" key="1">
    <citation type="submission" date="2020-06" db="EMBL/GenBank/DDBJ databases">
        <title>Synonyms of Asaia species.</title>
        <authorList>
            <person name="Sombolestani A."/>
        </authorList>
    </citation>
    <scope>NUCLEOTIDE SEQUENCE [LARGE SCALE GENOMIC DNA]</scope>
    <source>
        <strain evidence="2 3">LMG 27047</strain>
    </source>
</reference>
<accession>A0ABX2P5B8</accession>
<protein>
    <submittedName>
        <fullName evidence="2">Autotransporter strand-loop-strand O-heptosyltransferase</fullName>
    </submittedName>
</protein>
<dbReference type="Pfam" id="PF21129">
    <property type="entry name" value="TibC_1st"/>
    <property type="match status" value="1"/>
</dbReference>
<dbReference type="Pfam" id="PF01075">
    <property type="entry name" value="Glyco_transf_9"/>
    <property type="match status" value="1"/>
</dbReference>
<gene>
    <name evidence="2" type="ORF">HW542_09940</name>
</gene>
<keyword evidence="3" id="KW-1185">Reference proteome</keyword>